<name>A0A9P4R566_9PLEO</name>
<feature type="compositionally biased region" description="Gly residues" evidence="1">
    <location>
        <begin position="39"/>
        <end position="56"/>
    </location>
</feature>
<feature type="region of interest" description="Disordered" evidence="1">
    <location>
        <begin position="1"/>
        <end position="23"/>
    </location>
</feature>
<evidence type="ECO:0000313" key="3">
    <source>
        <dbReference type="Proteomes" id="UP000799444"/>
    </source>
</evidence>
<reference evidence="2" key="1">
    <citation type="journal article" date="2020" name="Stud. Mycol.">
        <title>101 Dothideomycetes genomes: a test case for predicting lifestyles and emergence of pathogens.</title>
        <authorList>
            <person name="Haridas S."/>
            <person name="Albert R."/>
            <person name="Binder M."/>
            <person name="Bloem J."/>
            <person name="Labutti K."/>
            <person name="Salamov A."/>
            <person name="Andreopoulos B."/>
            <person name="Baker S."/>
            <person name="Barry K."/>
            <person name="Bills G."/>
            <person name="Bluhm B."/>
            <person name="Cannon C."/>
            <person name="Castanera R."/>
            <person name="Culley D."/>
            <person name="Daum C."/>
            <person name="Ezra D."/>
            <person name="Gonzalez J."/>
            <person name="Henrissat B."/>
            <person name="Kuo A."/>
            <person name="Liang C."/>
            <person name="Lipzen A."/>
            <person name="Lutzoni F."/>
            <person name="Magnuson J."/>
            <person name="Mondo S."/>
            <person name="Nolan M."/>
            <person name="Ohm R."/>
            <person name="Pangilinan J."/>
            <person name="Park H.-J."/>
            <person name="Ramirez L."/>
            <person name="Alfaro M."/>
            <person name="Sun H."/>
            <person name="Tritt A."/>
            <person name="Yoshinaga Y."/>
            <person name="Zwiers L.-H."/>
            <person name="Turgeon B."/>
            <person name="Goodwin S."/>
            <person name="Spatafora J."/>
            <person name="Crous P."/>
            <person name="Grigoriev I."/>
        </authorList>
    </citation>
    <scope>NUCLEOTIDE SEQUENCE</scope>
    <source>
        <strain evidence="2">CBS 125425</strain>
    </source>
</reference>
<protein>
    <submittedName>
        <fullName evidence="2">Uncharacterized protein</fullName>
    </submittedName>
</protein>
<keyword evidence="3" id="KW-1185">Reference proteome</keyword>
<comment type="caution">
    <text evidence="2">The sequence shown here is derived from an EMBL/GenBank/DDBJ whole genome shotgun (WGS) entry which is preliminary data.</text>
</comment>
<feature type="region of interest" description="Disordered" evidence="1">
    <location>
        <begin position="84"/>
        <end position="130"/>
    </location>
</feature>
<dbReference type="EMBL" id="ML996118">
    <property type="protein sequence ID" value="KAF2737185.1"/>
    <property type="molecule type" value="Genomic_DNA"/>
</dbReference>
<evidence type="ECO:0000256" key="1">
    <source>
        <dbReference type="SAM" id="MobiDB-lite"/>
    </source>
</evidence>
<dbReference type="AlphaFoldDB" id="A0A9P4R566"/>
<feature type="compositionally biased region" description="Gly residues" evidence="1">
    <location>
        <begin position="91"/>
        <end position="100"/>
    </location>
</feature>
<accession>A0A9P4R566</accession>
<evidence type="ECO:0000313" key="2">
    <source>
        <dbReference type="EMBL" id="KAF2737185.1"/>
    </source>
</evidence>
<proteinExistence type="predicted"/>
<gene>
    <name evidence="2" type="ORF">EJ04DRAFT_130301</name>
</gene>
<feature type="region of interest" description="Disordered" evidence="1">
    <location>
        <begin position="36"/>
        <end position="65"/>
    </location>
</feature>
<sequence length="130" mass="13230">MRGGDGSSHESGQRAAAAAAAAAATAGALAPRAFVRRAAGGGGGGPARRATGGGRAGWLAGKRRERRRPRVLCACGSWRRETDVGAALNGRGSGRGGVDGAGWPPSAQEKCVRTRAAGQGRTRQKRRQTR</sequence>
<organism evidence="2 3">
    <name type="scientific">Polyplosphaeria fusca</name>
    <dbReference type="NCBI Taxonomy" id="682080"/>
    <lineage>
        <taxon>Eukaryota</taxon>
        <taxon>Fungi</taxon>
        <taxon>Dikarya</taxon>
        <taxon>Ascomycota</taxon>
        <taxon>Pezizomycotina</taxon>
        <taxon>Dothideomycetes</taxon>
        <taxon>Pleosporomycetidae</taxon>
        <taxon>Pleosporales</taxon>
        <taxon>Tetraplosphaeriaceae</taxon>
        <taxon>Polyplosphaeria</taxon>
    </lineage>
</organism>
<dbReference type="Proteomes" id="UP000799444">
    <property type="component" value="Unassembled WGS sequence"/>
</dbReference>